<proteinExistence type="predicted"/>
<name>A0A6A4TDV0_SCOMX</name>
<comment type="caution">
    <text evidence="1">The sequence shown here is derived from an EMBL/GenBank/DDBJ whole genome shotgun (WGS) entry which is preliminary data.</text>
</comment>
<dbReference type="EMBL" id="VEVO01000003">
    <property type="protein sequence ID" value="KAF0044143.1"/>
    <property type="molecule type" value="Genomic_DNA"/>
</dbReference>
<evidence type="ECO:0000313" key="1">
    <source>
        <dbReference type="EMBL" id="KAF0044143.1"/>
    </source>
</evidence>
<evidence type="ECO:0000313" key="2">
    <source>
        <dbReference type="Proteomes" id="UP000438429"/>
    </source>
</evidence>
<dbReference type="Proteomes" id="UP000438429">
    <property type="component" value="Unassembled WGS sequence"/>
</dbReference>
<protein>
    <submittedName>
        <fullName evidence="1">Uncharacterized protein</fullName>
    </submittedName>
</protein>
<dbReference type="AlphaFoldDB" id="A0A6A4TDV0"/>
<gene>
    <name evidence="1" type="ORF">F2P81_003301</name>
</gene>
<reference evidence="1 2" key="1">
    <citation type="submission" date="2019-06" db="EMBL/GenBank/DDBJ databases">
        <title>Draft genomes of female and male turbot (Scophthalmus maximus).</title>
        <authorList>
            <person name="Xu H."/>
            <person name="Xu X.-W."/>
            <person name="Shao C."/>
            <person name="Chen S."/>
        </authorList>
    </citation>
    <scope>NUCLEOTIDE SEQUENCE [LARGE SCALE GENOMIC DNA]</scope>
    <source>
        <strain evidence="1">Ysfricsl-2016a</strain>
        <tissue evidence="1">Blood</tissue>
    </source>
</reference>
<sequence length="115" mass="13277">MSPAVVAKAFRSFIELHCSHPEHIQIAQGKRRLIEEEKATEDSAGVEEIDKLCTAVSSGPDTAKEKKQQQEENTRHYLPILWCNLENIKKTAVMYHRQKGRDRFCYEFSLLHIPP</sequence>
<organism evidence="1 2">
    <name type="scientific">Scophthalmus maximus</name>
    <name type="common">Turbot</name>
    <name type="synonym">Psetta maxima</name>
    <dbReference type="NCBI Taxonomy" id="52904"/>
    <lineage>
        <taxon>Eukaryota</taxon>
        <taxon>Metazoa</taxon>
        <taxon>Chordata</taxon>
        <taxon>Craniata</taxon>
        <taxon>Vertebrata</taxon>
        <taxon>Euteleostomi</taxon>
        <taxon>Actinopterygii</taxon>
        <taxon>Neopterygii</taxon>
        <taxon>Teleostei</taxon>
        <taxon>Neoteleostei</taxon>
        <taxon>Acanthomorphata</taxon>
        <taxon>Carangaria</taxon>
        <taxon>Pleuronectiformes</taxon>
        <taxon>Pleuronectoidei</taxon>
        <taxon>Scophthalmidae</taxon>
        <taxon>Scophthalmus</taxon>
    </lineage>
</organism>
<accession>A0A6A4TDV0</accession>